<dbReference type="GO" id="GO:0050832">
    <property type="term" value="P:defense response to fungus"/>
    <property type="evidence" value="ECO:0007669"/>
    <property type="project" value="TreeGrafter"/>
</dbReference>
<gene>
    <name evidence="1" type="ORF">MKW94_026724</name>
</gene>
<keyword evidence="2" id="KW-1185">Reference proteome</keyword>
<evidence type="ECO:0000313" key="2">
    <source>
        <dbReference type="Proteomes" id="UP001177140"/>
    </source>
</evidence>
<dbReference type="SUPFAM" id="SSF54236">
    <property type="entry name" value="Ubiquitin-like"/>
    <property type="match status" value="1"/>
</dbReference>
<dbReference type="PANTHER" id="PTHR47694">
    <property type="entry name" value="PLANT UBX DOMAIN-CONTAINING PROTEIN 2"/>
    <property type="match status" value="1"/>
</dbReference>
<comment type="caution">
    <text evidence="1">The sequence shown here is derived from an EMBL/GenBank/DDBJ whole genome shotgun (WGS) entry which is preliminary data.</text>
</comment>
<feature type="non-terminal residue" evidence="1">
    <location>
        <position position="1"/>
    </location>
</feature>
<proteinExistence type="predicted"/>
<reference evidence="1" key="1">
    <citation type="submission" date="2022-03" db="EMBL/GenBank/DDBJ databases">
        <title>A functionally conserved STORR gene fusion in Papaver species that diverged 16.8 million years ago.</title>
        <authorList>
            <person name="Catania T."/>
        </authorList>
    </citation>
    <scope>NUCLEOTIDE SEQUENCE</scope>
    <source>
        <strain evidence="1">S-191538</strain>
    </source>
</reference>
<feature type="non-terminal residue" evidence="1">
    <location>
        <position position="93"/>
    </location>
</feature>
<dbReference type="AlphaFoldDB" id="A0AA42AZG7"/>
<dbReference type="Proteomes" id="UP001177140">
    <property type="component" value="Unassembled WGS sequence"/>
</dbReference>
<sequence length="93" mass="10707">VRVFISGPDSRAVQTELPDSFFKLSMGELKAEADMRKKKLEESQLLVPKSFKEKKAKDARKKYNATTIRIQFPDEVILQGVFGPWERTTALYE</sequence>
<evidence type="ECO:0000313" key="1">
    <source>
        <dbReference type="EMBL" id="MCL7045599.1"/>
    </source>
</evidence>
<dbReference type="PANTHER" id="PTHR47694:SF1">
    <property type="entry name" value="PLANT UBX DOMAIN-CONTAINING PROTEIN 2"/>
    <property type="match status" value="1"/>
</dbReference>
<accession>A0AA42AZG7</accession>
<organism evidence="1 2">
    <name type="scientific">Papaver nudicaule</name>
    <name type="common">Iceland poppy</name>
    <dbReference type="NCBI Taxonomy" id="74823"/>
    <lineage>
        <taxon>Eukaryota</taxon>
        <taxon>Viridiplantae</taxon>
        <taxon>Streptophyta</taxon>
        <taxon>Embryophyta</taxon>
        <taxon>Tracheophyta</taxon>
        <taxon>Spermatophyta</taxon>
        <taxon>Magnoliopsida</taxon>
        <taxon>Ranunculales</taxon>
        <taxon>Papaveraceae</taxon>
        <taxon>Papaveroideae</taxon>
        <taxon>Papaver</taxon>
    </lineage>
</organism>
<dbReference type="InterPro" id="IPR029071">
    <property type="entry name" value="Ubiquitin-like_domsf"/>
</dbReference>
<name>A0AA42AZG7_PAPNU</name>
<dbReference type="EMBL" id="JAJJMA010271601">
    <property type="protein sequence ID" value="MCL7045599.1"/>
    <property type="molecule type" value="Genomic_DNA"/>
</dbReference>
<protein>
    <submittedName>
        <fullName evidence="1">Uncharacterized protein</fullName>
    </submittedName>
</protein>